<reference evidence="1" key="2">
    <citation type="journal article" date="2022" name="New Phytol.">
        <title>Evolutionary transition to the ectomycorrhizal habit in the genomes of a hyperdiverse lineage of mushroom-forming fungi.</title>
        <authorList>
            <person name="Looney B."/>
            <person name="Miyauchi S."/>
            <person name="Morin E."/>
            <person name="Drula E."/>
            <person name="Courty P.E."/>
            <person name="Kohler A."/>
            <person name="Kuo A."/>
            <person name="LaButti K."/>
            <person name="Pangilinan J."/>
            <person name="Lipzen A."/>
            <person name="Riley R."/>
            <person name="Andreopoulos W."/>
            <person name="He G."/>
            <person name="Johnson J."/>
            <person name="Nolan M."/>
            <person name="Tritt A."/>
            <person name="Barry K.W."/>
            <person name="Grigoriev I.V."/>
            <person name="Nagy L.G."/>
            <person name="Hibbett D."/>
            <person name="Henrissat B."/>
            <person name="Matheny P.B."/>
            <person name="Labbe J."/>
            <person name="Martin F.M."/>
        </authorList>
    </citation>
    <scope>NUCLEOTIDE SEQUENCE</scope>
    <source>
        <strain evidence="1">HHB10654</strain>
    </source>
</reference>
<keyword evidence="2" id="KW-1185">Reference proteome</keyword>
<name>A0ACB8TGC7_9AGAM</name>
<dbReference type="EMBL" id="MU277190">
    <property type="protein sequence ID" value="KAI0067449.1"/>
    <property type="molecule type" value="Genomic_DNA"/>
</dbReference>
<evidence type="ECO:0000313" key="1">
    <source>
        <dbReference type="EMBL" id="KAI0067449.1"/>
    </source>
</evidence>
<accession>A0ACB8TGC7</accession>
<organism evidence="1 2">
    <name type="scientific">Artomyces pyxidatus</name>
    <dbReference type="NCBI Taxonomy" id="48021"/>
    <lineage>
        <taxon>Eukaryota</taxon>
        <taxon>Fungi</taxon>
        <taxon>Dikarya</taxon>
        <taxon>Basidiomycota</taxon>
        <taxon>Agaricomycotina</taxon>
        <taxon>Agaricomycetes</taxon>
        <taxon>Russulales</taxon>
        <taxon>Auriscalpiaceae</taxon>
        <taxon>Artomyces</taxon>
    </lineage>
</organism>
<proteinExistence type="predicted"/>
<comment type="caution">
    <text evidence="1">The sequence shown here is derived from an EMBL/GenBank/DDBJ whole genome shotgun (WGS) entry which is preliminary data.</text>
</comment>
<protein>
    <submittedName>
        <fullName evidence="1">Uncharacterized protein</fullName>
    </submittedName>
</protein>
<gene>
    <name evidence="1" type="ORF">BV25DRAFT_1819791</name>
</gene>
<sequence length="1165" mass="124658">MVSPPPSSSNPAAPSYAERAKKAQNIKPINSAVSQRPRTQVKAAENSPASILSNPSLASSANASDAALAYSIVEAGLTSSAGLPFTHPPSSPTHPLSDESGAQSTNGDVASHSSTSTAPSSAPSQSASAKSAPVVNVWNQRKNHMAQARTQSRPLQSISQNTVQASPRPSSPPRHATNGGAVASGSRPPSEPAPVINVRPQKTGPSPGAKLAPENSSEDAFVVRARRMPSGPSQPAQLPPPVDDVESWPEVGKSVSSPTSRTQPIGRASSAEEKEERGKKDEEASSSVHPATARKSEKTKWVVIPPEELQASADAYNSSQQRSNPHSRNHSQRNSPKRNQSRGNIVSGAASLQGSQVPSKAPSVRTSTTHSRIQSPVGSVQSSPQNFPRGRRLPADDPAGWGAQSGPSNVLEPPSRPSQGNSPRVYADTTFAAPVPSASIHKDVYSFGTMPGQPGNTTTYYIPPPPLSHPSPNQAHNPYPPTSSSSPFHQSYALHTPPNGYVNPPPLQQSYSGTPPYTTYPPYGYPYAQPYVYYGIPPRYDMTGPSQYAHYTQMQPSPVAQPSADVEVEGTLPPPTRMARPPPPQVSNAVAGYRDVGTTQDVVEEDDTRGRLGRDVVFGSIGVPGASQIPSPAPPPPDKIVDSERPQENKESGDRPIMFSIGVAPGEPGPLHGRSRTRSHPRLRAEDGSVSTESQQHTGEVQVIDLTDPETKWEFGTTKQIEAGEGDDVGSLPAPDFPSDIATAPGHSFAPLGPGLLFSGSLPQQQPYHGGPMSTGIDAQLSDYQHRPLSLSSNGLQLQTGVGPYGMQPPSAQPLSGSSIDEWEVRDYGYGFGRGSGTGNVPTSSREERLARERDWNRGGEREQYVGRPRRGSYSGYAERGGYMGERGGFEPRGAYEPRSNFNGRRGRGSNGGYGRGYTSRGFSRGGGYHNPRQPPPLPFNVTPPAPVYNALHPPTPPQTEVNQYFPPPFVPQGYEAYQYQQPQAPYVPAAPPPPPPAAPQPAPPAPGPGQAPPIPRPLSNISFPLDLPRYYLLGQLEYYLSSQNLAQDFYLRQKMDSRGWIPIQLLASFNRVKQFTTDPHMVREVLSLSLVVEVRDDHVRMGGGEWQQFVLPDAAASTVEPAAETHDDPGVNAEGEGEEEDEEDEDEVEFVMGREVGQPWVTNA</sequence>
<dbReference type="Proteomes" id="UP000814140">
    <property type="component" value="Unassembled WGS sequence"/>
</dbReference>
<evidence type="ECO:0000313" key="2">
    <source>
        <dbReference type="Proteomes" id="UP000814140"/>
    </source>
</evidence>
<reference evidence="1" key="1">
    <citation type="submission" date="2021-03" db="EMBL/GenBank/DDBJ databases">
        <authorList>
            <consortium name="DOE Joint Genome Institute"/>
            <person name="Ahrendt S."/>
            <person name="Looney B.P."/>
            <person name="Miyauchi S."/>
            <person name="Morin E."/>
            <person name="Drula E."/>
            <person name="Courty P.E."/>
            <person name="Chicoki N."/>
            <person name="Fauchery L."/>
            <person name="Kohler A."/>
            <person name="Kuo A."/>
            <person name="Labutti K."/>
            <person name="Pangilinan J."/>
            <person name="Lipzen A."/>
            <person name="Riley R."/>
            <person name="Andreopoulos W."/>
            <person name="He G."/>
            <person name="Johnson J."/>
            <person name="Barry K.W."/>
            <person name="Grigoriev I.V."/>
            <person name="Nagy L."/>
            <person name="Hibbett D."/>
            <person name="Henrissat B."/>
            <person name="Matheny P.B."/>
            <person name="Labbe J."/>
            <person name="Martin F."/>
        </authorList>
    </citation>
    <scope>NUCLEOTIDE SEQUENCE</scope>
    <source>
        <strain evidence="1">HHB10654</strain>
    </source>
</reference>